<sequence>MSIDNATETEKIRVTFHELAHYHLHGVDTYSSIHIKEMEAEMIAHVVSSYYSLDYVNQWINHLLEANPEKL</sequence>
<evidence type="ECO:0000313" key="1">
    <source>
        <dbReference type="EMBL" id="GAA3727217.1"/>
    </source>
</evidence>
<organism evidence="1 2">
    <name type="scientific">Salinicoccus jeotgali</name>
    <dbReference type="NCBI Taxonomy" id="381634"/>
    <lineage>
        <taxon>Bacteria</taxon>
        <taxon>Bacillati</taxon>
        <taxon>Bacillota</taxon>
        <taxon>Bacilli</taxon>
        <taxon>Bacillales</taxon>
        <taxon>Staphylococcaceae</taxon>
        <taxon>Salinicoccus</taxon>
    </lineage>
</organism>
<dbReference type="EMBL" id="BAABCK010000046">
    <property type="protein sequence ID" value="GAA3727217.1"/>
    <property type="molecule type" value="Genomic_DNA"/>
</dbReference>
<keyword evidence="2" id="KW-1185">Reference proteome</keyword>
<dbReference type="Proteomes" id="UP001500920">
    <property type="component" value="Unassembled WGS sequence"/>
</dbReference>
<gene>
    <name evidence="1" type="ORF">GCM10022378_15450</name>
</gene>
<evidence type="ECO:0000313" key="2">
    <source>
        <dbReference type="Proteomes" id="UP001500920"/>
    </source>
</evidence>
<accession>A0ABP7EXL5</accession>
<comment type="caution">
    <text evidence="1">The sequence shown here is derived from an EMBL/GenBank/DDBJ whole genome shotgun (WGS) entry which is preliminary data.</text>
</comment>
<reference evidence="2" key="1">
    <citation type="journal article" date="2019" name="Int. J. Syst. Evol. Microbiol.">
        <title>The Global Catalogue of Microorganisms (GCM) 10K type strain sequencing project: providing services to taxonomists for standard genome sequencing and annotation.</title>
        <authorList>
            <consortium name="The Broad Institute Genomics Platform"/>
            <consortium name="The Broad Institute Genome Sequencing Center for Infectious Disease"/>
            <person name="Wu L."/>
            <person name="Ma J."/>
        </authorList>
    </citation>
    <scope>NUCLEOTIDE SEQUENCE [LARGE SCALE GENOMIC DNA]</scope>
    <source>
        <strain evidence="2">JCM 16981</strain>
    </source>
</reference>
<proteinExistence type="predicted"/>
<evidence type="ECO:0008006" key="3">
    <source>
        <dbReference type="Google" id="ProtNLM"/>
    </source>
</evidence>
<protein>
    <recommendedName>
        <fullName evidence="3">IrrE N-terminal-like domain-containing protein</fullName>
    </recommendedName>
</protein>
<name>A0ABP7EXL5_9STAP</name>